<feature type="transmembrane region" description="Helical" evidence="4">
    <location>
        <begin position="286"/>
        <end position="305"/>
    </location>
</feature>
<dbReference type="SUPFAM" id="SSF55874">
    <property type="entry name" value="ATPase domain of HSP90 chaperone/DNA topoisomerase II/histidine kinase"/>
    <property type="match status" value="1"/>
</dbReference>
<reference evidence="7" key="1">
    <citation type="journal article" date="2019" name="Int. J. Syst. Evol. Microbiol.">
        <title>The Global Catalogue of Microorganisms (GCM) 10K type strain sequencing project: providing services to taxonomists for standard genome sequencing and annotation.</title>
        <authorList>
            <consortium name="The Broad Institute Genomics Platform"/>
            <consortium name="The Broad Institute Genome Sequencing Center for Infectious Disease"/>
            <person name="Wu L."/>
            <person name="Ma J."/>
        </authorList>
    </citation>
    <scope>NUCLEOTIDE SEQUENCE [LARGE SCALE GENOMIC DNA]</scope>
    <source>
        <strain evidence="7">KCTC 52487</strain>
    </source>
</reference>
<evidence type="ECO:0000256" key="4">
    <source>
        <dbReference type="SAM" id="Phobius"/>
    </source>
</evidence>
<dbReference type="Pfam" id="PF02518">
    <property type="entry name" value="HATPase_c"/>
    <property type="match status" value="1"/>
</dbReference>
<comment type="caution">
    <text evidence="6">The sequence shown here is derived from an EMBL/GenBank/DDBJ whole genome shotgun (WGS) entry which is preliminary data.</text>
</comment>
<evidence type="ECO:0000256" key="3">
    <source>
        <dbReference type="ARBA" id="ARBA00023012"/>
    </source>
</evidence>
<dbReference type="InterPro" id="IPR050482">
    <property type="entry name" value="Sensor_HK_TwoCompSys"/>
</dbReference>
<keyword evidence="7" id="KW-1185">Reference proteome</keyword>
<evidence type="ECO:0000313" key="6">
    <source>
        <dbReference type="EMBL" id="MFC2927394.1"/>
    </source>
</evidence>
<keyword evidence="4" id="KW-1133">Transmembrane helix</keyword>
<name>A0ABV7A188_9PROT</name>
<sequence length="635" mass="70505">MSVVTGSRIIDRLRRSNLVRLLGATLVVQLLFWLGFNPIFIQPATAPVEFYEVTQLSVAEPGAPDATALARAQFRPIDPQPSVMFPIGYSAVRAEIELEQIPSEGLAMLDQNGGDNSQIYVNGQLLHGEGEMRLPGVTYHALTRQIIRIPPAMLVTGTNRIDTLRVFDMPQPGANFPSLFGNYDEVTSAFGWRAFLLGPARIISLTTGCVLALFIFVALLRAQRRTLLVWLLLLTVSWAMRSHFLMWVDMPLHGFDRGLYYAVATLFLSACWPILIDAWSDRPIRFFKPAMLAIFAAAAAVIAWWLMVQQDNSSWDRSTDLIDKVGMIFMAIMLGRVIWHFLTTDDERHWEGAILLTLGLTVAIFLVNIILWGRNTPYLTITQPLMLLAFSMAFFARNFRLFQSSAQISALLQTQLDERTAELAQAHAREKELVRLEAHGAERQRILRDMHDGLGSQLMSMLMMAKRGKASQDAIVEGIQSVIDEMRLMIDSMDSVGESLSSALAIFRRRMVPRIEAAGFTCVWQMAEDCPLPDYGPRDVLQIFRILQEAVTNALKHSGGDRITIAIRPGGSTDHPLRITIADNGAGLTASDGRGRGLVNMRARARSLHAGLDISGAGTGSQVALDLPAGQERHR</sequence>
<feature type="domain" description="Histidine kinase/HSP90-like ATPase" evidence="5">
    <location>
        <begin position="538"/>
        <end position="631"/>
    </location>
</feature>
<proteinExistence type="predicted"/>
<dbReference type="PANTHER" id="PTHR24421">
    <property type="entry name" value="NITRATE/NITRITE SENSOR PROTEIN NARX-RELATED"/>
    <property type="match status" value="1"/>
</dbReference>
<keyword evidence="1" id="KW-0808">Transferase</keyword>
<dbReference type="Gene3D" id="1.20.5.1930">
    <property type="match status" value="1"/>
</dbReference>
<dbReference type="Pfam" id="PF07730">
    <property type="entry name" value="HisKA_3"/>
    <property type="match status" value="1"/>
</dbReference>
<keyword evidence="2 6" id="KW-0418">Kinase</keyword>
<evidence type="ECO:0000259" key="5">
    <source>
        <dbReference type="SMART" id="SM00387"/>
    </source>
</evidence>
<organism evidence="6 7">
    <name type="scientific">Hyphobacterium vulgare</name>
    <dbReference type="NCBI Taxonomy" id="1736751"/>
    <lineage>
        <taxon>Bacteria</taxon>
        <taxon>Pseudomonadati</taxon>
        <taxon>Pseudomonadota</taxon>
        <taxon>Alphaproteobacteria</taxon>
        <taxon>Maricaulales</taxon>
        <taxon>Maricaulaceae</taxon>
        <taxon>Hyphobacterium</taxon>
    </lineage>
</organism>
<feature type="transmembrane region" description="Helical" evidence="4">
    <location>
        <begin position="227"/>
        <end position="247"/>
    </location>
</feature>
<protein>
    <submittedName>
        <fullName evidence="6">Sensor histidine kinase</fullName>
    </submittedName>
</protein>
<dbReference type="Gene3D" id="3.30.565.10">
    <property type="entry name" value="Histidine kinase-like ATPase, C-terminal domain"/>
    <property type="match status" value="1"/>
</dbReference>
<dbReference type="GO" id="GO:0016301">
    <property type="term" value="F:kinase activity"/>
    <property type="evidence" value="ECO:0007669"/>
    <property type="project" value="UniProtKB-KW"/>
</dbReference>
<evidence type="ECO:0000313" key="7">
    <source>
        <dbReference type="Proteomes" id="UP001595379"/>
    </source>
</evidence>
<evidence type="ECO:0000256" key="1">
    <source>
        <dbReference type="ARBA" id="ARBA00022679"/>
    </source>
</evidence>
<feature type="transmembrane region" description="Helical" evidence="4">
    <location>
        <begin position="21"/>
        <end position="41"/>
    </location>
</feature>
<dbReference type="InterPro" id="IPR011712">
    <property type="entry name" value="Sig_transdc_His_kin_sub3_dim/P"/>
</dbReference>
<dbReference type="InterPro" id="IPR036890">
    <property type="entry name" value="HATPase_C_sf"/>
</dbReference>
<keyword evidence="3" id="KW-0902">Two-component regulatory system</keyword>
<dbReference type="SMART" id="SM00387">
    <property type="entry name" value="HATPase_c"/>
    <property type="match status" value="1"/>
</dbReference>
<feature type="transmembrane region" description="Helical" evidence="4">
    <location>
        <begin position="202"/>
        <end position="220"/>
    </location>
</feature>
<dbReference type="CDD" id="cd16917">
    <property type="entry name" value="HATPase_UhpB-NarQ-NarX-like"/>
    <property type="match status" value="1"/>
</dbReference>
<dbReference type="Proteomes" id="UP001595379">
    <property type="component" value="Unassembled WGS sequence"/>
</dbReference>
<gene>
    <name evidence="6" type="ORF">ACFOOR_14900</name>
</gene>
<feature type="transmembrane region" description="Helical" evidence="4">
    <location>
        <begin position="354"/>
        <end position="372"/>
    </location>
</feature>
<dbReference type="InterPro" id="IPR003594">
    <property type="entry name" value="HATPase_dom"/>
</dbReference>
<feature type="transmembrane region" description="Helical" evidence="4">
    <location>
        <begin position="259"/>
        <end position="279"/>
    </location>
</feature>
<dbReference type="EMBL" id="JBHRSV010000031">
    <property type="protein sequence ID" value="MFC2927394.1"/>
    <property type="molecule type" value="Genomic_DNA"/>
</dbReference>
<accession>A0ABV7A188</accession>
<keyword evidence="4" id="KW-0472">Membrane</keyword>
<dbReference type="PANTHER" id="PTHR24421:SF58">
    <property type="entry name" value="SIGNAL TRANSDUCTION HISTIDINE-PROTEIN KINASE_PHOSPHATASE UHPB"/>
    <property type="match status" value="1"/>
</dbReference>
<dbReference type="RefSeq" id="WP_343165238.1">
    <property type="nucleotide sequence ID" value="NZ_JBHRSV010000031.1"/>
</dbReference>
<feature type="transmembrane region" description="Helical" evidence="4">
    <location>
        <begin position="378"/>
        <end position="396"/>
    </location>
</feature>
<evidence type="ECO:0000256" key="2">
    <source>
        <dbReference type="ARBA" id="ARBA00022777"/>
    </source>
</evidence>
<keyword evidence="4" id="KW-0812">Transmembrane</keyword>